<keyword evidence="3" id="KW-1185">Reference proteome</keyword>
<dbReference type="NCBIfam" id="TIGR01909">
    <property type="entry name" value="C_GCAxxG_C_C"/>
    <property type="match status" value="1"/>
</dbReference>
<dbReference type="EMBL" id="AP021874">
    <property type="protein sequence ID" value="BBO68620.1"/>
    <property type="molecule type" value="Genomic_DNA"/>
</dbReference>
<keyword evidence="1" id="KW-0812">Transmembrane</keyword>
<dbReference type="OrthoDB" id="3192408at2"/>
<name>A0A5K7YKC6_9BACT</name>
<dbReference type="Pfam" id="PF09719">
    <property type="entry name" value="C_GCAxxG_C_C"/>
    <property type="match status" value="1"/>
</dbReference>
<proteinExistence type="predicted"/>
<reference evidence="2 3" key="1">
    <citation type="submission" date="2019-11" db="EMBL/GenBank/DDBJ databases">
        <title>Comparative genomics of hydrocarbon-degrading Desulfosarcina strains.</title>
        <authorList>
            <person name="Watanabe M."/>
            <person name="Kojima H."/>
            <person name="Fukui M."/>
        </authorList>
    </citation>
    <scope>NUCLEOTIDE SEQUENCE [LARGE SCALE GENOMIC DNA]</scope>
    <source>
        <strain evidence="2 3">PL12</strain>
    </source>
</reference>
<keyword evidence="1" id="KW-1133">Transmembrane helix</keyword>
<feature type="transmembrane region" description="Helical" evidence="1">
    <location>
        <begin position="64"/>
        <end position="87"/>
    </location>
</feature>
<dbReference type="RefSeq" id="WP_155316755.1">
    <property type="nucleotide sequence ID" value="NZ_AP021874.1"/>
</dbReference>
<protein>
    <recommendedName>
        <fullName evidence="4">C_GCAxxG_C_C family protein</fullName>
    </recommendedName>
</protein>
<evidence type="ECO:0000256" key="1">
    <source>
        <dbReference type="SAM" id="Phobius"/>
    </source>
</evidence>
<organism evidence="2 3">
    <name type="scientific">Desulfosarcina alkanivorans</name>
    <dbReference type="NCBI Taxonomy" id="571177"/>
    <lineage>
        <taxon>Bacteria</taxon>
        <taxon>Pseudomonadati</taxon>
        <taxon>Thermodesulfobacteriota</taxon>
        <taxon>Desulfobacteria</taxon>
        <taxon>Desulfobacterales</taxon>
        <taxon>Desulfosarcinaceae</taxon>
        <taxon>Desulfosarcina</taxon>
    </lineage>
</organism>
<dbReference type="SUPFAM" id="SSF48695">
    <property type="entry name" value="Multiheme cytochromes"/>
    <property type="match status" value="1"/>
</dbReference>
<keyword evidence="1" id="KW-0472">Membrane</keyword>
<dbReference type="KEGG" id="dalk:DSCA_25500"/>
<evidence type="ECO:0000313" key="2">
    <source>
        <dbReference type="EMBL" id="BBO68620.1"/>
    </source>
</evidence>
<dbReference type="InterPro" id="IPR036280">
    <property type="entry name" value="Multihaem_cyt_sf"/>
</dbReference>
<dbReference type="Proteomes" id="UP000427906">
    <property type="component" value="Chromosome"/>
</dbReference>
<dbReference type="InterPro" id="IPR010181">
    <property type="entry name" value="CGCAxxGCC_motif"/>
</dbReference>
<accession>A0A5K7YKC6</accession>
<dbReference type="AlphaFoldDB" id="A0A5K7YKC6"/>
<gene>
    <name evidence="2" type="ORF">DSCA_25500</name>
</gene>
<sequence>MNDQREKSEPDADALIASIRERARNLYETRQMLCTESVVAAMNHGLHGGLTDAQAMAMAAPFSVALGESGCLCGALSGAVMAAGLLLGNAHPYRRRRDMRDSARQLHDAFKSANGATCCRVLSRTVRHDNKAHFRQCADLTAQAAEMAARLVLQERPELVDRADNAFLGRRQSVFSGALLRLARLFST</sequence>
<evidence type="ECO:0008006" key="4">
    <source>
        <dbReference type="Google" id="ProtNLM"/>
    </source>
</evidence>
<evidence type="ECO:0000313" key="3">
    <source>
        <dbReference type="Proteomes" id="UP000427906"/>
    </source>
</evidence>